<name>A0ABD2UDE7_9SOLN</name>
<dbReference type="EMBL" id="JBJKTR010000006">
    <property type="protein sequence ID" value="KAL3366814.1"/>
    <property type="molecule type" value="Genomic_DNA"/>
</dbReference>
<evidence type="ECO:0000313" key="13">
    <source>
        <dbReference type="Proteomes" id="UP001627284"/>
    </source>
</evidence>
<dbReference type="InterPro" id="IPR023391">
    <property type="entry name" value="Prot_translocase_SecE_dom_sf"/>
</dbReference>
<dbReference type="Proteomes" id="UP001627284">
    <property type="component" value="Unassembled WGS sequence"/>
</dbReference>
<dbReference type="InterPro" id="IPR008158">
    <property type="entry name" value="Translocase_Sec61-g"/>
</dbReference>
<dbReference type="NCBIfam" id="TIGR00327">
    <property type="entry name" value="secE_euk_arch"/>
    <property type="match status" value="1"/>
</dbReference>
<dbReference type="AlphaFoldDB" id="A0ABD2UDE7"/>
<keyword evidence="9 11" id="KW-0472">Membrane</keyword>
<dbReference type="HAMAP" id="MF_00422">
    <property type="entry name" value="SecE"/>
    <property type="match status" value="1"/>
</dbReference>
<comment type="function">
    <text evidence="10">Necessary for protein translocation in the endoplasmic reticulum.</text>
</comment>
<keyword evidence="8" id="KW-0811">Translocation</keyword>
<dbReference type="PROSITE" id="PS01067">
    <property type="entry name" value="SECE_SEC61G"/>
    <property type="match status" value="1"/>
</dbReference>
<proteinExistence type="inferred from homology"/>
<dbReference type="GO" id="GO:0005789">
    <property type="term" value="C:endoplasmic reticulum membrane"/>
    <property type="evidence" value="ECO:0007669"/>
    <property type="project" value="UniProtKB-SubCell"/>
</dbReference>
<evidence type="ECO:0000256" key="6">
    <source>
        <dbReference type="ARBA" id="ARBA00022927"/>
    </source>
</evidence>
<reference evidence="12 13" key="1">
    <citation type="submission" date="2024-05" db="EMBL/GenBank/DDBJ databases">
        <title>De novo assembly of an allotetraploid wild potato.</title>
        <authorList>
            <person name="Hosaka A.J."/>
        </authorList>
    </citation>
    <scope>NUCLEOTIDE SEQUENCE [LARGE SCALE GENOMIC DNA]</scope>
    <source>
        <tissue evidence="12">Young leaves</tissue>
    </source>
</reference>
<comment type="subcellular location">
    <subcellularLocation>
        <location evidence="1">Endoplasmic reticulum membrane</location>
        <topology evidence="1">Single-pass membrane protein</topology>
    </subcellularLocation>
</comment>
<feature type="non-terminal residue" evidence="12">
    <location>
        <position position="1"/>
    </location>
</feature>
<dbReference type="Pfam" id="PF00584">
    <property type="entry name" value="SecE"/>
    <property type="match status" value="1"/>
</dbReference>
<dbReference type="SUPFAM" id="SSF103456">
    <property type="entry name" value="Preprotein translocase SecE subunit"/>
    <property type="match status" value="1"/>
</dbReference>
<evidence type="ECO:0000256" key="1">
    <source>
        <dbReference type="ARBA" id="ARBA00004389"/>
    </source>
</evidence>
<dbReference type="FunFam" id="1.20.5.820:FF:000001">
    <property type="entry name" value="Transport protein Sec61 subunit gamma"/>
    <property type="match status" value="1"/>
</dbReference>
<evidence type="ECO:0000256" key="4">
    <source>
        <dbReference type="ARBA" id="ARBA00022692"/>
    </source>
</evidence>
<evidence type="ECO:0000256" key="8">
    <source>
        <dbReference type="ARBA" id="ARBA00023010"/>
    </source>
</evidence>
<protein>
    <recommendedName>
        <fullName evidence="14">Protein transport protein Sec61 subunit gamma</fullName>
    </recommendedName>
</protein>
<evidence type="ECO:0000256" key="11">
    <source>
        <dbReference type="SAM" id="Phobius"/>
    </source>
</evidence>
<accession>A0ABD2UDE7</accession>
<keyword evidence="5" id="KW-0256">Endoplasmic reticulum</keyword>
<evidence type="ECO:0000313" key="12">
    <source>
        <dbReference type="EMBL" id="KAL3366814.1"/>
    </source>
</evidence>
<keyword evidence="6" id="KW-0653">Protein transport</keyword>
<evidence type="ECO:0000256" key="9">
    <source>
        <dbReference type="ARBA" id="ARBA00023136"/>
    </source>
</evidence>
<sequence>NRYPFLRVKKQLPSAIYHLYRSKELISISPQFRSRSRGKNPNFVFRSKMDALDTVFDPLRDFAKDSVRLVKRCHKPDRKEFTKVATRTAIGFVVMGFVGFFVKLIFIPINNIIVGAS</sequence>
<dbReference type="InterPro" id="IPR001901">
    <property type="entry name" value="Translocase_SecE/Sec61-g"/>
</dbReference>
<gene>
    <name evidence="12" type="ORF">AABB24_011492</name>
</gene>
<evidence type="ECO:0000256" key="2">
    <source>
        <dbReference type="ARBA" id="ARBA00008274"/>
    </source>
</evidence>
<evidence type="ECO:0000256" key="5">
    <source>
        <dbReference type="ARBA" id="ARBA00022824"/>
    </source>
</evidence>
<evidence type="ECO:0000256" key="3">
    <source>
        <dbReference type="ARBA" id="ARBA00022448"/>
    </source>
</evidence>
<evidence type="ECO:0000256" key="7">
    <source>
        <dbReference type="ARBA" id="ARBA00022989"/>
    </source>
</evidence>
<dbReference type="GO" id="GO:0015031">
    <property type="term" value="P:protein transport"/>
    <property type="evidence" value="ECO:0007669"/>
    <property type="project" value="UniProtKB-KW"/>
</dbReference>
<keyword evidence="13" id="KW-1185">Reference proteome</keyword>
<dbReference type="PANTHER" id="PTHR12309">
    <property type="entry name" value="SEC61 GAMMA SUBUNIT"/>
    <property type="match status" value="1"/>
</dbReference>
<comment type="similarity">
    <text evidence="2">Belongs to the SecE/SEC61-gamma family.</text>
</comment>
<dbReference type="Gene3D" id="1.20.5.820">
    <property type="entry name" value="Preprotein translocase SecE subunit"/>
    <property type="match status" value="1"/>
</dbReference>
<keyword evidence="7 11" id="KW-1133">Transmembrane helix</keyword>
<keyword evidence="4 11" id="KW-0812">Transmembrane</keyword>
<feature type="transmembrane region" description="Helical" evidence="11">
    <location>
        <begin position="88"/>
        <end position="109"/>
    </location>
</feature>
<keyword evidence="3" id="KW-0813">Transport</keyword>
<comment type="caution">
    <text evidence="12">The sequence shown here is derived from an EMBL/GenBank/DDBJ whole genome shotgun (WGS) entry which is preliminary data.</text>
</comment>
<organism evidence="12 13">
    <name type="scientific">Solanum stoloniferum</name>
    <dbReference type="NCBI Taxonomy" id="62892"/>
    <lineage>
        <taxon>Eukaryota</taxon>
        <taxon>Viridiplantae</taxon>
        <taxon>Streptophyta</taxon>
        <taxon>Embryophyta</taxon>
        <taxon>Tracheophyta</taxon>
        <taxon>Spermatophyta</taxon>
        <taxon>Magnoliopsida</taxon>
        <taxon>eudicotyledons</taxon>
        <taxon>Gunneridae</taxon>
        <taxon>Pentapetalae</taxon>
        <taxon>asterids</taxon>
        <taxon>lamiids</taxon>
        <taxon>Solanales</taxon>
        <taxon>Solanaceae</taxon>
        <taxon>Solanoideae</taxon>
        <taxon>Solaneae</taxon>
        <taxon>Solanum</taxon>
    </lineage>
</organism>
<evidence type="ECO:0000256" key="10">
    <source>
        <dbReference type="ARBA" id="ARBA00055400"/>
    </source>
</evidence>
<evidence type="ECO:0008006" key="14">
    <source>
        <dbReference type="Google" id="ProtNLM"/>
    </source>
</evidence>